<dbReference type="UniPathway" id="UPA00219"/>
<evidence type="ECO:0000256" key="18">
    <source>
        <dbReference type="ARBA" id="ARBA00076158"/>
    </source>
</evidence>
<dbReference type="NCBIfam" id="TIGR01085">
    <property type="entry name" value="murE"/>
    <property type="match status" value="1"/>
</dbReference>
<dbReference type="Proteomes" id="UP000251213">
    <property type="component" value="Unassembled WGS sequence"/>
</dbReference>
<keyword evidence="10 20" id="KW-0573">Peptidoglycan synthesis</keyword>
<feature type="modified residue" description="N6-carboxylysine" evidence="20">
    <location>
        <position position="217"/>
    </location>
</feature>
<dbReference type="InterPro" id="IPR013221">
    <property type="entry name" value="Mur_ligase_cen"/>
</dbReference>
<dbReference type="InterPro" id="IPR036565">
    <property type="entry name" value="Mur-like_cat_sf"/>
</dbReference>
<evidence type="ECO:0000256" key="8">
    <source>
        <dbReference type="ARBA" id="ARBA00022842"/>
    </source>
</evidence>
<comment type="similarity">
    <text evidence="2 20">Belongs to the MurCDEF family. MurE subfamily.</text>
</comment>
<comment type="cofactor">
    <cofactor evidence="20">
        <name>Mg(2+)</name>
        <dbReference type="ChEBI" id="CHEBI:18420"/>
    </cofactor>
</comment>
<evidence type="ECO:0000256" key="5">
    <source>
        <dbReference type="ARBA" id="ARBA00022618"/>
    </source>
</evidence>
<evidence type="ECO:0000256" key="17">
    <source>
        <dbReference type="ARBA" id="ARBA00075482"/>
    </source>
</evidence>
<feature type="domain" description="Mur ligase C-terminal" evidence="23">
    <location>
        <begin position="336"/>
        <end position="464"/>
    </location>
</feature>
<feature type="binding site" evidence="20">
    <location>
        <position position="385"/>
    </location>
    <ligand>
        <name>meso-2,6-diaminopimelate</name>
        <dbReference type="ChEBI" id="CHEBI:57791"/>
    </ligand>
</feature>
<evidence type="ECO:0000256" key="20">
    <source>
        <dbReference type="HAMAP-Rule" id="MF_00208"/>
    </source>
</evidence>
<gene>
    <name evidence="20" type="primary">murE</name>
    <name evidence="25" type="ORF">DL897_08090</name>
</gene>
<keyword evidence="8 20" id="KW-0460">Magnesium</keyword>
<feature type="binding site" evidence="20">
    <location>
        <position position="149"/>
    </location>
    <ligand>
        <name>UDP-N-acetyl-alpha-D-muramoyl-L-alanyl-D-glutamate</name>
        <dbReference type="ChEBI" id="CHEBI:83900"/>
    </ligand>
</feature>
<evidence type="ECO:0000256" key="12">
    <source>
        <dbReference type="ARBA" id="ARBA00023316"/>
    </source>
</evidence>
<keyword evidence="4 20" id="KW-0436">Ligase</keyword>
<dbReference type="GO" id="GO:0005524">
    <property type="term" value="F:ATP binding"/>
    <property type="evidence" value="ECO:0007669"/>
    <property type="project" value="UniProtKB-UniRule"/>
</dbReference>
<evidence type="ECO:0000259" key="23">
    <source>
        <dbReference type="Pfam" id="PF02875"/>
    </source>
</evidence>
<sequence length="495" mass="54900">MRLEDIIQPLILKQVIGDLGTEIKGIKIDSRQVESGDLFIALRGLTVDGHRFIDKAISQGAAAVMVEEPISANIPVVIVPDTRRAMAMAAATFYRHPTKELKVIGVTGTNGKTTTTNLIQHILNDQDQKTGLIGTISMKVGNREYKVNNTTPEIVDLQRSFRWMLDEGCKYAAIEVSSHGLVMGRTRGCEFHIAVFTNLTQDHLDYHETMEKYRDAKGLLFNQLGTRYSDDPQFNQVAVLNADDPVSKHYANTTSAQVITYGIDQKADVRAENIRITATGTRFMLRSFGGDIEMNLQLVGKFNIYNALAAVSVALLEGISLEKVKKSLESISGVNGRFERVQAGQNFTVLVDYSHTPDSLENALQTIREFVDGRVICVVGCGGDRDRSKRPVMAQIAEKYSDLTIITSDNPRTEPPEEIIAEMVAGIKGVNLKRYETIVDRREAIHFAIHQAKANDVVLIAGKGHETYQEINGVRYDFDDRLVAKAAIESRRSEG</sequence>
<dbReference type="SUPFAM" id="SSF53244">
    <property type="entry name" value="MurD-like peptide ligases, peptide-binding domain"/>
    <property type="match status" value="1"/>
</dbReference>
<evidence type="ECO:0000256" key="14">
    <source>
        <dbReference type="ARBA" id="ARBA00056782"/>
    </source>
</evidence>
<evidence type="ECO:0000256" key="13">
    <source>
        <dbReference type="ARBA" id="ARBA00050251"/>
    </source>
</evidence>
<keyword evidence="11 20" id="KW-0131">Cell cycle</keyword>
<dbReference type="SUPFAM" id="SSF63418">
    <property type="entry name" value="MurE/MurF N-terminal domain"/>
    <property type="match status" value="1"/>
</dbReference>
<evidence type="ECO:0000256" key="11">
    <source>
        <dbReference type="ARBA" id="ARBA00023306"/>
    </source>
</evidence>
<comment type="caution">
    <text evidence="25">The sequence shown here is derived from an EMBL/GenBank/DDBJ whole genome shotgun (WGS) entry which is preliminary data.</text>
</comment>
<dbReference type="InterPro" id="IPR036615">
    <property type="entry name" value="Mur_ligase_C_dom_sf"/>
</dbReference>
<comment type="caution">
    <text evidence="20">Lacks conserved residue(s) required for the propagation of feature annotation.</text>
</comment>
<proteinExistence type="inferred from homology"/>
<dbReference type="FunFam" id="3.90.190.20:FF:000006">
    <property type="entry name" value="UDP-N-acetylmuramoyl-L-alanyl-D-glutamate--2,6-diaminopimelate ligase"/>
    <property type="match status" value="1"/>
</dbReference>
<feature type="binding site" evidence="20">
    <location>
        <position position="185"/>
    </location>
    <ligand>
        <name>UDP-N-acetyl-alpha-D-muramoyl-L-alanyl-D-glutamate</name>
        <dbReference type="ChEBI" id="CHEBI:83900"/>
    </ligand>
</feature>
<dbReference type="PANTHER" id="PTHR23135">
    <property type="entry name" value="MUR LIGASE FAMILY MEMBER"/>
    <property type="match status" value="1"/>
</dbReference>
<keyword evidence="7 20" id="KW-0067">ATP-binding</keyword>
<dbReference type="GO" id="GO:0071555">
    <property type="term" value="P:cell wall organization"/>
    <property type="evidence" value="ECO:0007669"/>
    <property type="project" value="UniProtKB-KW"/>
</dbReference>
<evidence type="ECO:0000256" key="16">
    <source>
        <dbReference type="ARBA" id="ARBA00072883"/>
    </source>
</evidence>
<dbReference type="Pfam" id="PF01225">
    <property type="entry name" value="Mur_ligase"/>
    <property type="match status" value="1"/>
</dbReference>
<keyword evidence="9 20" id="KW-0133">Cell shape</keyword>
<dbReference type="GO" id="GO:0008360">
    <property type="term" value="P:regulation of cell shape"/>
    <property type="evidence" value="ECO:0007669"/>
    <property type="project" value="UniProtKB-KW"/>
</dbReference>
<name>A0A364K726_9BACL</name>
<evidence type="ECO:0000256" key="19">
    <source>
        <dbReference type="ARBA" id="ARBA00081560"/>
    </source>
</evidence>
<dbReference type="InterPro" id="IPR018109">
    <property type="entry name" value="Folylpolyglutamate_synth_CS"/>
</dbReference>
<evidence type="ECO:0000256" key="15">
    <source>
        <dbReference type="ARBA" id="ARBA00066633"/>
    </source>
</evidence>
<dbReference type="NCBIfam" id="NF001124">
    <property type="entry name" value="PRK00139.1-2"/>
    <property type="match status" value="1"/>
</dbReference>
<dbReference type="AlphaFoldDB" id="A0A364K726"/>
<comment type="function">
    <text evidence="14 20">Catalyzes the addition of meso-diaminopimelic acid to the nucleotide precursor UDP-N-acetylmuramoyl-L-alanyl-D-glutamate (UMAG) in the biosynthesis of bacterial cell-wall peptidoglycan.</text>
</comment>
<dbReference type="OrthoDB" id="9800958at2"/>
<keyword evidence="12 20" id="KW-0961">Cell wall biogenesis/degradation</keyword>
<dbReference type="PANTHER" id="PTHR23135:SF4">
    <property type="entry name" value="UDP-N-ACETYLMURAMOYL-L-ALANYL-D-GLUTAMATE--2,6-DIAMINOPIMELATE LIGASE MURE HOMOLOG, CHLOROPLASTIC"/>
    <property type="match status" value="1"/>
</dbReference>
<comment type="pathway">
    <text evidence="1 20 21">Cell wall biogenesis; peptidoglycan biosynthesis.</text>
</comment>
<dbReference type="GO" id="GO:0004326">
    <property type="term" value="F:tetrahydrofolylpolyglutamate synthase activity"/>
    <property type="evidence" value="ECO:0007669"/>
    <property type="project" value="InterPro"/>
</dbReference>
<evidence type="ECO:0000256" key="9">
    <source>
        <dbReference type="ARBA" id="ARBA00022960"/>
    </source>
</evidence>
<feature type="binding site" evidence="20">
    <location>
        <position position="466"/>
    </location>
    <ligand>
        <name>meso-2,6-diaminopimelate</name>
        <dbReference type="ChEBI" id="CHEBI:57791"/>
    </ligand>
</feature>
<feature type="domain" description="Mur ligase central" evidence="24">
    <location>
        <begin position="106"/>
        <end position="314"/>
    </location>
</feature>
<dbReference type="GO" id="GO:0008765">
    <property type="term" value="F:UDP-N-acetylmuramoylalanyl-D-glutamate-2,6-diaminopimelate ligase activity"/>
    <property type="evidence" value="ECO:0007669"/>
    <property type="project" value="UniProtKB-UniRule"/>
</dbReference>
<dbReference type="FunFam" id="3.40.1390.10:FF:000005">
    <property type="entry name" value="UDP-N-acetylmuramoyl-L-alanyl-D-glutamate--2,6-diaminopimelate ligase"/>
    <property type="match status" value="1"/>
</dbReference>
<evidence type="ECO:0000259" key="24">
    <source>
        <dbReference type="Pfam" id="PF08245"/>
    </source>
</evidence>
<keyword evidence="6 20" id="KW-0547">Nucleotide-binding</keyword>
<feature type="binding site" evidence="20">
    <location>
        <position position="30"/>
    </location>
    <ligand>
        <name>UDP-N-acetyl-alpha-D-muramoyl-L-alanyl-D-glutamate</name>
        <dbReference type="ChEBI" id="CHEBI:83900"/>
    </ligand>
</feature>
<dbReference type="Pfam" id="PF02875">
    <property type="entry name" value="Mur_ligase_C"/>
    <property type="match status" value="1"/>
</dbReference>
<keyword evidence="5 20" id="KW-0132">Cell division</keyword>
<dbReference type="GO" id="GO:0051301">
    <property type="term" value="P:cell division"/>
    <property type="evidence" value="ECO:0007669"/>
    <property type="project" value="UniProtKB-KW"/>
</dbReference>
<feature type="short sequence motif" description="Meso-diaminopimelate recognition motif" evidence="20">
    <location>
        <begin position="409"/>
        <end position="412"/>
    </location>
</feature>
<evidence type="ECO:0000256" key="10">
    <source>
        <dbReference type="ARBA" id="ARBA00022984"/>
    </source>
</evidence>
<dbReference type="InterPro" id="IPR004101">
    <property type="entry name" value="Mur_ligase_C"/>
</dbReference>
<evidence type="ECO:0000313" key="25">
    <source>
        <dbReference type="EMBL" id="RAL26012.1"/>
    </source>
</evidence>
<dbReference type="NCBIfam" id="NF001126">
    <property type="entry name" value="PRK00139.1-4"/>
    <property type="match status" value="1"/>
</dbReference>
<keyword evidence="3 20" id="KW-0963">Cytoplasm</keyword>
<evidence type="ECO:0000256" key="1">
    <source>
        <dbReference type="ARBA" id="ARBA00004752"/>
    </source>
</evidence>
<reference evidence="25 26" key="1">
    <citation type="submission" date="2018-06" db="EMBL/GenBank/DDBJ databases">
        <title>Thermoflavimicrobium daqus sp. nov., a thermophilic microbe isolated from Moutai-flavour Daqu.</title>
        <authorList>
            <person name="Wang X."/>
            <person name="Zhou H."/>
        </authorList>
    </citation>
    <scope>NUCLEOTIDE SEQUENCE [LARGE SCALE GENOMIC DNA]</scope>
    <source>
        <strain evidence="25 26">FBKL4.011</strain>
    </source>
</reference>
<evidence type="ECO:0000256" key="6">
    <source>
        <dbReference type="ARBA" id="ARBA00022741"/>
    </source>
</evidence>
<evidence type="ECO:0000256" key="21">
    <source>
        <dbReference type="RuleBase" id="RU004135"/>
    </source>
</evidence>
<feature type="domain" description="Mur ligase N-terminal catalytic" evidence="22">
    <location>
        <begin position="22"/>
        <end position="94"/>
    </location>
</feature>
<dbReference type="Gene3D" id="3.40.1190.10">
    <property type="entry name" value="Mur-like, catalytic domain"/>
    <property type="match status" value="1"/>
</dbReference>
<evidence type="ECO:0000256" key="7">
    <source>
        <dbReference type="ARBA" id="ARBA00022840"/>
    </source>
</evidence>
<dbReference type="GO" id="GO:0009252">
    <property type="term" value="P:peptidoglycan biosynthetic process"/>
    <property type="evidence" value="ECO:0007669"/>
    <property type="project" value="UniProtKB-UniRule"/>
</dbReference>
<dbReference type="GO" id="GO:0000287">
    <property type="term" value="F:magnesium ion binding"/>
    <property type="evidence" value="ECO:0007669"/>
    <property type="project" value="UniProtKB-UniRule"/>
</dbReference>
<keyword evidence="26" id="KW-1185">Reference proteome</keyword>
<evidence type="ECO:0000256" key="4">
    <source>
        <dbReference type="ARBA" id="ARBA00022598"/>
    </source>
</evidence>
<dbReference type="EC" id="6.3.2.13" evidence="15 20"/>
<feature type="binding site" evidence="20">
    <location>
        <begin position="108"/>
        <end position="114"/>
    </location>
    <ligand>
        <name>ATP</name>
        <dbReference type="ChEBI" id="CHEBI:30616"/>
    </ligand>
</feature>
<comment type="PTM">
    <text evidence="20">Carboxylation is probably crucial for Mg(2+) binding and, consequently, for the gamma-phosphate positioning of ATP.</text>
</comment>
<organism evidence="25 26">
    <name type="scientific">Thermoflavimicrobium daqui</name>
    <dbReference type="NCBI Taxonomy" id="2137476"/>
    <lineage>
        <taxon>Bacteria</taxon>
        <taxon>Bacillati</taxon>
        <taxon>Bacillota</taxon>
        <taxon>Bacilli</taxon>
        <taxon>Bacillales</taxon>
        <taxon>Thermoactinomycetaceae</taxon>
        <taxon>Thermoflavimicrobium</taxon>
    </lineage>
</organism>
<comment type="catalytic activity">
    <reaction evidence="13 20">
        <text>UDP-N-acetyl-alpha-D-muramoyl-L-alanyl-D-glutamate + meso-2,6-diaminopimelate + ATP = UDP-N-acetyl-alpha-D-muramoyl-L-alanyl-gamma-D-glutamyl-meso-2,6-diaminopimelate + ADP + phosphate + H(+)</text>
        <dbReference type="Rhea" id="RHEA:23676"/>
        <dbReference type="ChEBI" id="CHEBI:15378"/>
        <dbReference type="ChEBI" id="CHEBI:30616"/>
        <dbReference type="ChEBI" id="CHEBI:43474"/>
        <dbReference type="ChEBI" id="CHEBI:57791"/>
        <dbReference type="ChEBI" id="CHEBI:83900"/>
        <dbReference type="ChEBI" id="CHEBI:83905"/>
        <dbReference type="ChEBI" id="CHEBI:456216"/>
        <dbReference type="EC" id="6.3.2.13"/>
    </reaction>
</comment>
<reference evidence="25 26" key="2">
    <citation type="submission" date="2018-06" db="EMBL/GenBank/DDBJ databases">
        <authorList>
            <person name="Zhirakovskaya E."/>
        </authorList>
    </citation>
    <scope>NUCLEOTIDE SEQUENCE [LARGE SCALE GENOMIC DNA]</scope>
    <source>
        <strain evidence="25 26">FBKL4.011</strain>
    </source>
</reference>
<evidence type="ECO:0000256" key="2">
    <source>
        <dbReference type="ARBA" id="ARBA00005898"/>
    </source>
</evidence>
<evidence type="ECO:0000256" key="3">
    <source>
        <dbReference type="ARBA" id="ARBA00022490"/>
    </source>
</evidence>
<dbReference type="SUPFAM" id="SSF53623">
    <property type="entry name" value="MurD-like peptide ligases, catalytic domain"/>
    <property type="match status" value="1"/>
</dbReference>
<dbReference type="InterPro" id="IPR035911">
    <property type="entry name" value="MurE/MurF_N"/>
</dbReference>
<dbReference type="Gene3D" id="3.40.1390.10">
    <property type="entry name" value="MurE/MurF, N-terminal domain"/>
    <property type="match status" value="1"/>
</dbReference>
<dbReference type="GO" id="GO:0005737">
    <property type="term" value="C:cytoplasm"/>
    <property type="evidence" value="ECO:0007669"/>
    <property type="project" value="UniProtKB-SubCell"/>
</dbReference>
<feature type="binding site" evidence="20">
    <location>
        <begin position="409"/>
        <end position="412"/>
    </location>
    <ligand>
        <name>meso-2,6-diaminopimelate</name>
        <dbReference type="ChEBI" id="CHEBI:57791"/>
    </ligand>
</feature>
<feature type="binding site" evidence="20">
    <location>
        <position position="462"/>
    </location>
    <ligand>
        <name>meso-2,6-diaminopimelate</name>
        <dbReference type="ChEBI" id="CHEBI:57791"/>
    </ligand>
</feature>
<comment type="subcellular location">
    <subcellularLocation>
        <location evidence="20 21">Cytoplasm</location>
    </subcellularLocation>
</comment>
<dbReference type="InterPro" id="IPR005761">
    <property type="entry name" value="UDP-N-AcMur-Glu-dNH2Pim_ligase"/>
</dbReference>
<accession>A0A364K726</accession>
<feature type="binding site" evidence="20">
    <location>
        <position position="177"/>
    </location>
    <ligand>
        <name>UDP-N-acetyl-alpha-D-muramoyl-L-alanyl-D-glutamate</name>
        <dbReference type="ChEBI" id="CHEBI:83900"/>
    </ligand>
</feature>
<dbReference type="InterPro" id="IPR000713">
    <property type="entry name" value="Mur_ligase_N"/>
</dbReference>
<evidence type="ECO:0000259" key="22">
    <source>
        <dbReference type="Pfam" id="PF01225"/>
    </source>
</evidence>
<dbReference type="PROSITE" id="PS01011">
    <property type="entry name" value="FOLYLPOLYGLU_SYNT_1"/>
    <property type="match status" value="1"/>
</dbReference>
<dbReference type="Pfam" id="PF08245">
    <property type="entry name" value="Mur_ligase_M"/>
    <property type="match status" value="1"/>
</dbReference>
<dbReference type="EMBL" id="QJKK01000003">
    <property type="protein sequence ID" value="RAL26012.1"/>
    <property type="molecule type" value="Genomic_DNA"/>
</dbReference>
<dbReference type="Gene3D" id="3.90.190.20">
    <property type="entry name" value="Mur ligase, C-terminal domain"/>
    <property type="match status" value="1"/>
</dbReference>
<evidence type="ECO:0000313" key="26">
    <source>
        <dbReference type="Proteomes" id="UP000251213"/>
    </source>
</evidence>
<dbReference type="RefSeq" id="WP_113658626.1">
    <property type="nucleotide sequence ID" value="NZ_KZ845665.1"/>
</dbReference>
<feature type="binding site" evidence="20">
    <location>
        <begin position="150"/>
        <end position="151"/>
    </location>
    <ligand>
        <name>UDP-N-acetyl-alpha-D-muramoyl-L-alanyl-D-glutamate</name>
        <dbReference type="ChEBI" id="CHEBI:83900"/>
    </ligand>
</feature>
<dbReference type="HAMAP" id="MF_00208">
    <property type="entry name" value="MurE"/>
    <property type="match status" value="1"/>
</dbReference>
<protein>
    <recommendedName>
        <fullName evidence="16 20">UDP-N-acetylmuramoyl-L-alanyl-D-glutamate--2,6-diaminopimelate ligase</fullName>
        <ecNumber evidence="15 20">6.3.2.13</ecNumber>
    </recommendedName>
    <alternativeName>
        <fullName evidence="17 20">Meso-A2pm-adding enzyme</fullName>
    </alternativeName>
    <alternativeName>
        <fullName evidence="18 20">Meso-diaminopimelate-adding enzyme</fullName>
    </alternativeName>
    <alternativeName>
        <fullName evidence="19 20">UDP-MurNAc-L-Ala-D-Glu:meso-diaminopimelate ligase</fullName>
    </alternativeName>
    <alternativeName>
        <fullName evidence="20">UDP-MurNAc-tripeptide synthetase</fullName>
    </alternativeName>
    <alternativeName>
        <fullName evidence="20">UDP-N-acetylmuramyl-tripeptide synthetase</fullName>
    </alternativeName>
</protein>